<sequence>MSCGPPRMRGLAAPAAHEEGPAAAPAELPAAVPAAPVEGPLLWPGSGGSGSFLEACGAALLQRRELQLAPGSCVRLRETVRLQRNKDALRITGLGDCVIESSAYSAFHLVGRHARLELRNLSVRHVAPTLVGDGSDVGAAISLMARSVAELADVSVVSVSGLGIWLVQSAHLSMRASRVADCGRSGVAMFGHSSALVEGCAVSSCAIHGLCARGNTSLAVRDCEVVDCGRRGVYVYQSGELDMRACHLARTRDPSRAAVEAAGSRPGDAVRARVVACRVLQNAGAGVRLRGAVAHELAGNECRGNGAADLVVMRGEVNGDYPVALAEPTGVYPVVQAEAVAEQAQATAERGR</sequence>
<feature type="compositionally biased region" description="Low complexity" evidence="2">
    <location>
        <begin position="11"/>
        <end position="25"/>
    </location>
</feature>
<dbReference type="Pfam" id="PF13229">
    <property type="entry name" value="Beta_helix"/>
    <property type="match status" value="1"/>
</dbReference>
<evidence type="ECO:0000256" key="2">
    <source>
        <dbReference type="SAM" id="MobiDB-lite"/>
    </source>
</evidence>
<reference evidence="4" key="1">
    <citation type="submission" date="2023-10" db="EMBL/GenBank/DDBJ databases">
        <authorList>
            <person name="Chen Y."/>
            <person name="Shah S."/>
            <person name="Dougan E. K."/>
            <person name="Thang M."/>
            <person name="Chan C."/>
        </authorList>
    </citation>
    <scope>NUCLEOTIDE SEQUENCE [LARGE SCALE GENOMIC DNA]</scope>
</reference>
<accession>A0ABN9XUX1</accession>
<dbReference type="PANTHER" id="PTHR22990">
    <property type="entry name" value="F-BOX ONLY PROTEIN"/>
    <property type="match status" value="1"/>
</dbReference>
<dbReference type="InterPro" id="IPR012334">
    <property type="entry name" value="Pectin_lyas_fold"/>
</dbReference>
<evidence type="ECO:0000313" key="4">
    <source>
        <dbReference type="EMBL" id="CAK0902248.1"/>
    </source>
</evidence>
<dbReference type="InterPro" id="IPR051550">
    <property type="entry name" value="SCF-Subunits/Alg-Epimerases"/>
</dbReference>
<proteinExistence type="predicted"/>
<dbReference type="InterPro" id="IPR011050">
    <property type="entry name" value="Pectin_lyase_fold/virulence"/>
</dbReference>
<keyword evidence="5" id="KW-1185">Reference proteome</keyword>
<comment type="caution">
    <text evidence="4">The sequence shown here is derived from an EMBL/GenBank/DDBJ whole genome shotgun (WGS) entry which is preliminary data.</text>
</comment>
<dbReference type="EMBL" id="CAUYUJ010021048">
    <property type="protein sequence ID" value="CAK0902248.1"/>
    <property type="molecule type" value="Genomic_DNA"/>
</dbReference>
<keyword evidence="1" id="KW-0677">Repeat</keyword>
<dbReference type="PANTHER" id="PTHR22990:SF15">
    <property type="entry name" value="F-BOX ONLY PROTEIN 10"/>
    <property type="match status" value="1"/>
</dbReference>
<dbReference type="InterPro" id="IPR039448">
    <property type="entry name" value="Beta_helix"/>
</dbReference>
<dbReference type="Gene3D" id="2.160.20.10">
    <property type="entry name" value="Single-stranded right-handed beta-helix, Pectin lyase-like"/>
    <property type="match status" value="1"/>
</dbReference>
<feature type="region of interest" description="Disordered" evidence="2">
    <location>
        <begin position="1"/>
        <end position="25"/>
    </location>
</feature>
<feature type="domain" description="Right handed beta helix" evidence="3">
    <location>
        <begin position="137"/>
        <end position="249"/>
    </location>
</feature>
<evidence type="ECO:0000259" key="3">
    <source>
        <dbReference type="Pfam" id="PF13229"/>
    </source>
</evidence>
<organism evidence="4 5">
    <name type="scientific">Prorocentrum cordatum</name>
    <dbReference type="NCBI Taxonomy" id="2364126"/>
    <lineage>
        <taxon>Eukaryota</taxon>
        <taxon>Sar</taxon>
        <taxon>Alveolata</taxon>
        <taxon>Dinophyceae</taxon>
        <taxon>Prorocentrales</taxon>
        <taxon>Prorocentraceae</taxon>
        <taxon>Prorocentrum</taxon>
    </lineage>
</organism>
<evidence type="ECO:0000313" key="5">
    <source>
        <dbReference type="Proteomes" id="UP001189429"/>
    </source>
</evidence>
<dbReference type="SUPFAM" id="SSF51126">
    <property type="entry name" value="Pectin lyase-like"/>
    <property type="match status" value="1"/>
</dbReference>
<evidence type="ECO:0000256" key="1">
    <source>
        <dbReference type="ARBA" id="ARBA00022737"/>
    </source>
</evidence>
<dbReference type="Proteomes" id="UP001189429">
    <property type="component" value="Unassembled WGS sequence"/>
</dbReference>
<name>A0ABN9XUX1_9DINO</name>
<protein>
    <recommendedName>
        <fullName evidence="3">Right handed beta helix domain-containing protein</fullName>
    </recommendedName>
</protein>
<gene>
    <name evidence="4" type="ORF">PCOR1329_LOCUS78927</name>
</gene>